<dbReference type="Pfam" id="PF04237">
    <property type="entry name" value="YjbR"/>
    <property type="match status" value="1"/>
</dbReference>
<dbReference type="PANTHER" id="PTHR35145">
    <property type="entry name" value="CYTOPLASMIC PROTEIN-RELATED"/>
    <property type="match status" value="1"/>
</dbReference>
<gene>
    <name evidence="1" type="ORF">MUA00_19825</name>
</gene>
<dbReference type="InterPro" id="IPR007351">
    <property type="entry name" value="YjbR"/>
</dbReference>
<evidence type="ECO:0000313" key="1">
    <source>
        <dbReference type="EMBL" id="MCT4704031.1"/>
    </source>
</evidence>
<dbReference type="Gene3D" id="3.90.1150.30">
    <property type="match status" value="1"/>
</dbReference>
<keyword evidence="1" id="KW-0238">DNA-binding</keyword>
<reference evidence="1" key="1">
    <citation type="submission" date="2022-03" db="EMBL/GenBank/DDBJ databases">
        <title>Proposal of a novel genus Dryocolo and two novel species.</title>
        <authorList>
            <person name="Maddock D.W."/>
            <person name="Brady C.L."/>
            <person name="Denman S."/>
            <person name="Arnold D."/>
        </authorList>
    </citation>
    <scope>NUCLEOTIDE SEQUENCE</scope>
    <source>
        <strain evidence="1">H6W4</strain>
    </source>
</reference>
<dbReference type="RefSeq" id="WP_271124713.1">
    <property type="nucleotide sequence ID" value="NZ_JALHAN010000069.1"/>
</dbReference>
<proteinExistence type="predicted"/>
<accession>A0A9X3APV5</accession>
<comment type="caution">
    <text evidence="1">The sequence shown here is derived from an EMBL/GenBank/DDBJ whole genome shotgun (WGS) entry which is preliminary data.</text>
</comment>
<dbReference type="AlphaFoldDB" id="A0A9X3APV5"/>
<dbReference type="Proteomes" id="UP001150641">
    <property type="component" value="Unassembled WGS sequence"/>
</dbReference>
<dbReference type="EMBL" id="JALHAP010000082">
    <property type="protein sequence ID" value="MCT4704031.1"/>
    <property type="molecule type" value="Genomic_DNA"/>
</dbReference>
<dbReference type="PANTHER" id="PTHR35145:SF1">
    <property type="entry name" value="CYTOPLASMIC PROTEIN"/>
    <property type="match status" value="1"/>
</dbReference>
<evidence type="ECO:0000313" key="2">
    <source>
        <dbReference type="Proteomes" id="UP001150641"/>
    </source>
</evidence>
<name>A0A9X3APV5_9ENTR</name>
<keyword evidence="2" id="KW-1185">Reference proteome</keyword>
<organism evidence="1 2">
    <name type="scientific">Dryocola boscaweniae</name>
    <dbReference type="NCBI Taxonomy" id="2925397"/>
    <lineage>
        <taxon>Bacteria</taxon>
        <taxon>Pseudomonadati</taxon>
        <taxon>Pseudomonadota</taxon>
        <taxon>Gammaproteobacteria</taxon>
        <taxon>Enterobacterales</taxon>
        <taxon>Enterobacteriaceae</taxon>
        <taxon>Dryocola</taxon>
    </lineage>
</organism>
<dbReference type="GO" id="GO:0003677">
    <property type="term" value="F:DNA binding"/>
    <property type="evidence" value="ECO:0007669"/>
    <property type="project" value="UniProtKB-KW"/>
</dbReference>
<protein>
    <submittedName>
        <fullName evidence="1">MmcQ/YjbR family DNA-binding protein</fullName>
    </submittedName>
</protein>
<dbReference type="InterPro" id="IPR058532">
    <property type="entry name" value="YjbR/MT2646/Rv2570-like"/>
</dbReference>
<dbReference type="InterPro" id="IPR038056">
    <property type="entry name" value="YjbR-like_sf"/>
</dbReference>
<dbReference type="SUPFAM" id="SSF142906">
    <property type="entry name" value="YjbR-like"/>
    <property type="match status" value="1"/>
</dbReference>
<sequence>MKREALFESVFEKYQVEPDYPWQKNSDYAVLRHKFKKKWFALVYAIQAEKLGLEGTSLLEAMNIKVQPELLGSLRMQPGILPAYHMNKEHWVTVLLDKVPDAEILDLIDESYRLTR</sequence>